<dbReference type="Pfam" id="PF14109">
    <property type="entry name" value="GldH_lipo"/>
    <property type="match status" value="1"/>
</dbReference>
<evidence type="ECO:0000313" key="1">
    <source>
        <dbReference type="EMBL" id="NBG64925.1"/>
    </source>
</evidence>
<protein>
    <submittedName>
        <fullName evidence="1">Gliding motility lipoprotein GldH</fullName>
    </submittedName>
</protein>
<dbReference type="PROSITE" id="PS51257">
    <property type="entry name" value="PROKAR_LIPOPROTEIN"/>
    <property type="match status" value="1"/>
</dbReference>
<gene>
    <name evidence="1" type="primary">gldH</name>
    <name evidence="1" type="ORF">GQN54_02270</name>
</gene>
<dbReference type="RefSeq" id="WP_160631533.1">
    <property type="nucleotide sequence ID" value="NZ_WWNE01000003.1"/>
</dbReference>
<dbReference type="AlphaFoldDB" id="A0A6N9NJV5"/>
<organism evidence="1 2">
    <name type="scientific">Acidiluteibacter ferrifornacis</name>
    <dbReference type="NCBI Taxonomy" id="2692424"/>
    <lineage>
        <taxon>Bacteria</taxon>
        <taxon>Pseudomonadati</taxon>
        <taxon>Bacteroidota</taxon>
        <taxon>Flavobacteriia</taxon>
        <taxon>Flavobacteriales</taxon>
        <taxon>Cryomorphaceae</taxon>
        <taxon>Acidiluteibacter</taxon>
    </lineage>
</organism>
<accession>A0A6N9NJV5</accession>
<sequence>MRQLTLFILVTSVMVSLYSCDANRVFEKNLALENASWDRMQVARFDVEITDTLSYYNLFVNIRNSGQYPYRNIYLFTQIKSPTGQFARDTAEFVLADPKGNWYGKGIGDLWEHQFPYKQSVMFPRSGKYIFEVEQAMRDRELKYITDIGIRVEKVAQ</sequence>
<reference evidence="1 2" key="1">
    <citation type="submission" date="2019-12" db="EMBL/GenBank/DDBJ databases">
        <authorList>
            <person name="Zhao J."/>
        </authorList>
    </citation>
    <scope>NUCLEOTIDE SEQUENCE [LARGE SCALE GENOMIC DNA]</scope>
    <source>
        <strain evidence="1 2">S-15</strain>
    </source>
</reference>
<keyword evidence="2" id="KW-1185">Reference proteome</keyword>
<evidence type="ECO:0000313" key="2">
    <source>
        <dbReference type="Proteomes" id="UP000470771"/>
    </source>
</evidence>
<keyword evidence="1" id="KW-0449">Lipoprotein</keyword>
<proteinExistence type="predicted"/>
<dbReference type="EMBL" id="WWNE01000003">
    <property type="protein sequence ID" value="NBG64925.1"/>
    <property type="molecule type" value="Genomic_DNA"/>
</dbReference>
<name>A0A6N9NJV5_9FLAO</name>
<dbReference type="Proteomes" id="UP000470771">
    <property type="component" value="Unassembled WGS sequence"/>
</dbReference>
<comment type="caution">
    <text evidence="1">The sequence shown here is derived from an EMBL/GenBank/DDBJ whole genome shotgun (WGS) entry which is preliminary data.</text>
</comment>
<dbReference type="InterPro" id="IPR020018">
    <property type="entry name" value="Motility-assoc_lipoprot_GldH"/>
</dbReference>
<dbReference type="NCBIfam" id="TIGR03511">
    <property type="entry name" value="GldH_lipo"/>
    <property type="match status" value="1"/>
</dbReference>